<dbReference type="EMBL" id="JAAIUW010000001">
    <property type="protein sequence ID" value="KAF7843755.1"/>
    <property type="molecule type" value="Genomic_DNA"/>
</dbReference>
<proteinExistence type="predicted"/>
<comment type="caution">
    <text evidence="1">The sequence shown here is derived from an EMBL/GenBank/DDBJ whole genome shotgun (WGS) entry which is preliminary data.</text>
</comment>
<dbReference type="Proteomes" id="UP000634136">
    <property type="component" value="Unassembled WGS sequence"/>
</dbReference>
<organism evidence="1 2">
    <name type="scientific">Senna tora</name>
    <dbReference type="NCBI Taxonomy" id="362788"/>
    <lineage>
        <taxon>Eukaryota</taxon>
        <taxon>Viridiplantae</taxon>
        <taxon>Streptophyta</taxon>
        <taxon>Embryophyta</taxon>
        <taxon>Tracheophyta</taxon>
        <taxon>Spermatophyta</taxon>
        <taxon>Magnoliopsida</taxon>
        <taxon>eudicotyledons</taxon>
        <taxon>Gunneridae</taxon>
        <taxon>Pentapetalae</taxon>
        <taxon>rosids</taxon>
        <taxon>fabids</taxon>
        <taxon>Fabales</taxon>
        <taxon>Fabaceae</taxon>
        <taxon>Caesalpinioideae</taxon>
        <taxon>Cassia clade</taxon>
        <taxon>Senna</taxon>
    </lineage>
</organism>
<name>A0A834XFY5_9FABA</name>
<protein>
    <submittedName>
        <fullName evidence="1">Uncharacterized protein</fullName>
    </submittedName>
</protein>
<dbReference type="AlphaFoldDB" id="A0A834XFY5"/>
<sequence>MTANNSTHLVVNERVVTIDVNDQASLKLHDVYHVPGEAYVKKTSQTDNAAIWDARLGHIGYQLL</sequence>
<gene>
    <name evidence="1" type="ORF">G2W53_000660</name>
</gene>
<evidence type="ECO:0000313" key="2">
    <source>
        <dbReference type="Proteomes" id="UP000634136"/>
    </source>
</evidence>
<accession>A0A834XFY5</accession>
<reference evidence="1" key="1">
    <citation type="submission" date="2020-09" db="EMBL/GenBank/DDBJ databases">
        <title>Genome-Enabled Discovery of Anthraquinone Biosynthesis in Senna tora.</title>
        <authorList>
            <person name="Kang S.-H."/>
            <person name="Pandey R.P."/>
            <person name="Lee C.-M."/>
            <person name="Sim J.-S."/>
            <person name="Jeong J.-T."/>
            <person name="Choi B.-S."/>
            <person name="Jung M."/>
            <person name="Ginzburg D."/>
            <person name="Zhao K."/>
            <person name="Won S.Y."/>
            <person name="Oh T.-J."/>
            <person name="Yu Y."/>
            <person name="Kim N.-H."/>
            <person name="Lee O.R."/>
            <person name="Lee T.-H."/>
            <person name="Bashyal P."/>
            <person name="Kim T.-S."/>
            <person name="Lee W.-H."/>
            <person name="Kawkins C."/>
            <person name="Kim C.-K."/>
            <person name="Kim J.S."/>
            <person name="Ahn B.O."/>
            <person name="Rhee S.Y."/>
            <person name="Sohng J.K."/>
        </authorList>
    </citation>
    <scope>NUCLEOTIDE SEQUENCE</scope>
    <source>
        <tissue evidence="1">Leaf</tissue>
    </source>
</reference>
<keyword evidence="2" id="KW-1185">Reference proteome</keyword>
<evidence type="ECO:0000313" key="1">
    <source>
        <dbReference type="EMBL" id="KAF7843755.1"/>
    </source>
</evidence>